<dbReference type="AlphaFoldDB" id="A0A1M5XV85"/>
<dbReference type="PANTHER" id="PTHR22946">
    <property type="entry name" value="DIENELACTONE HYDROLASE DOMAIN-CONTAINING PROTEIN-RELATED"/>
    <property type="match status" value="1"/>
</dbReference>
<dbReference type="Pfam" id="PF01738">
    <property type="entry name" value="DLH"/>
    <property type="match status" value="1"/>
</dbReference>
<dbReference type="Proteomes" id="UP000184139">
    <property type="component" value="Unassembled WGS sequence"/>
</dbReference>
<feature type="chain" id="PRO_5012296655" evidence="1">
    <location>
        <begin position="22"/>
        <end position="246"/>
    </location>
</feature>
<evidence type="ECO:0000313" key="4">
    <source>
        <dbReference type="Proteomes" id="UP000184139"/>
    </source>
</evidence>
<evidence type="ECO:0000259" key="2">
    <source>
        <dbReference type="Pfam" id="PF01738"/>
    </source>
</evidence>
<organism evidence="3 4">
    <name type="scientific">Desulfofustis glycolicus DSM 9705</name>
    <dbReference type="NCBI Taxonomy" id="1121409"/>
    <lineage>
        <taxon>Bacteria</taxon>
        <taxon>Pseudomonadati</taxon>
        <taxon>Thermodesulfobacteriota</taxon>
        <taxon>Desulfobulbia</taxon>
        <taxon>Desulfobulbales</taxon>
        <taxon>Desulfocapsaceae</taxon>
        <taxon>Desulfofustis</taxon>
    </lineage>
</organism>
<dbReference type="EMBL" id="FQXS01000023">
    <property type="protein sequence ID" value="SHI03666.1"/>
    <property type="molecule type" value="Genomic_DNA"/>
</dbReference>
<dbReference type="InterPro" id="IPR002925">
    <property type="entry name" value="Dienelactn_hydro"/>
</dbReference>
<keyword evidence="4" id="KW-1185">Reference proteome</keyword>
<evidence type="ECO:0000313" key="3">
    <source>
        <dbReference type="EMBL" id="SHI03666.1"/>
    </source>
</evidence>
<dbReference type="PANTHER" id="PTHR22946:SF0">
    <property type="entry name" value="DIENELACTONE HYDROLASE DOMAIN-CONTAINING PROTEIN"/>
    <property type="match status" value="1"/>
</dbReference>
<dbReference type="InterPro" id="IPR050261">
    <property type="entry name" value="FrsA_esterase"/>
</dbReference>
<keyword evidence="3" id="KW-0378">Hydrolase</keyword>
<dbReference type="SUPFAM" id="SSF53474">
    <property type="entry name" value="alpha/beta-Hydrolases"/>
    <property type="match status" value="1"/>
</dbReference>
<feature type="signal peptide" evidence="1">
    <location>
        <begin position="1"/>
        <end position="21"/>
    </location>
</feature>
<dbReference type="OrthoDB" id="9787933at2"/>
<dbReference type="InterPro" id="IPR029058">
    <property type="entry name" value="AB_hydrolase_fold"/>
</dbReference>
<gene>
    <name evidence="3" type="ORF">SAMN02745124_03387</name>
</gene>
<sequence length="246" mass="26515">MNRLLVVWAVLVALTATPAFGAGKAVSYSVDGVDYEGYFSGAPDRPLLLLVHDWDGLTDYEIKRAEMLAELGYAVFAVDLFGAGVRPTETADKQKLTGALYGDRQKMRALLAAGFQQGEAQGGDGSRAVAFGYCFGGAAVLEMARSGADVKGFVSYHGGLTTPEGQDYSQTKGTVVVFHGTADSAVSMQDFADLAVQLEQVGVPHEMITYSGAPHAFTVFGTERYREEADRQSWGRFVRFLQETLN</sequence>
<protein>
    <submittedName>
        <fullName evidence="3">Dienelactone hydrolase</fullName>
    </submittedName>
</protein>
<reference evidence="3 4" key="1">
    <citation type="submission" date="2016-11" db="EMBL/GenBank/DDBJ databases">
        <authorList>
            <person name="Jaros S."/>
            <person name="Januszkiewicz K."/>
            <person name="Wedrychowicz H."/>
        </authorList>
    </citation>
    <scope>NUCLEOTIDE SEQUENCE [LARGE SCALE GENOMIC DNA]</scope>
    <source>
        <strain evidence="3 4">DSM 9705</strain>
    </source>
</reference>
<feature type="domain" description="Dienelactone hydrolase" evidence="2">
    <location>
        <begin position="44"/>
        <end position="244"/>
    </location>
</feature>
<proteinExistence type="predicted"/>
<evidence type="ECO:0000256" key="1">
    <source>
        <dbReference type="SAM" id="SignalP"/>
    </source>
</evidence>
<dbReference type="STRING" id="1121409.SAMN02745124_03387"/>
<dbReference type="GO" id="GO:0016787">
    <property type="term" value="F:hydrolase activity"/>
    <property type="evidence" value="ECO:0007669"/>
    <property type="project" value="UniProtKB-KW"/>
</dbReference>
<accession>A0A1M5XV85</accession>
<keyword evidence="1" id="KW-0732">Signal</keyword>
<dbReference type="Gene3D" id="3.40.50.1820">
    <property type="entry name" value="alpha/beta hydrolase"/>
    <property type="match status" value="1"/>
</dbReference>
<dbReference type="RefSeq" id="WP_073377840.1">
    <property type="nucleotide sequence ID" value="NZ_FQXS01000023.1"/>
</dbReference>
<name>A0A1M5XV85_9BACT</name>